<dbReference type="EMBL" id="JAERRB010000008">
    <property type="protein sequence ID" value="MBL0743704.1"/>
    <property type="molecule type" value="Genomic_DNA"/>
</dbReference>
<dbReference type="InterPro" id="IPR047263">
    <property type="entry name" value="HNL-like_cupin"/>
</dbReference>
<sequence length="140" mass="15588">MNTDTPTTNQQPTFPKGDPAPADYFTGNAWVHPLVPNDATFNVVVGNVVFERGARNNWHFHPGGQILIVTEGVGYYQERGKPIEIIKKGDVIRIPPNLEHWHGASAESGMTHIAMSTNTQLGVVTWLDRVTDKEYNSYTK</sequence>
<protein>
    <submittedName>
        <fullName evidence="3">Cupin domain-containing protein</fullName>
    </submittedName>
</protein>
<accession>A0ABS1KWF6</accession>
<evidence type="ECO:0000256" key="1">
    <source>
        <dbReference type="SAM" id="MobiDB-lite"/>
    </source>
</evidence>
<organism evidence="3 4">
    <name type="scientific">Chryseolinea lacunae</name>
    <dbReference type="NCBI Taxonomy" id="2801331"/>
    <lineage>
        <taxon>Bacteria</taxon>
        <taxon>Pseudomonadati</taxon>
        <taxon>Bacteroidota</taxon>
        <taxon>Cytophagia</taxon>
        <taxon>Cytophagales</taxon>
        <taxon>Fulvivirgaceae</taxon>
        <taxon>Chryseolinea</taxon>
    </lineage>
</organism>
<name>A0ABS1KWF6_9BACT</name>
<dbReference type="InterPro" id="IPR011051">
    <property type="entry name" value="RmlC_Cupin_sf"/>
</dbReference>
<feature type="region of interest" description="Disordered" evidence="1">
    <location>
        <begin position="1"/>
        <end position="20"/>
    </location>
</feature>
<evidence type="ECO:0000259" key="2">
    <source>
        <dbReference type="Pfam" id="PF07883"/>
    </source>
</evidence>
<feature type="compositionally biased region" description="Low complexity" evidence="1">
    <location>
        <begin position="1"/>
        <end position="13"/>
    </location>
</feature>
<keyword evidence="4" id="KW-1185">Reference proteome</keyword>
<feature type="domain" description="Cupin type-2" evidence="2">
    <location>
        <begin position="48"/>
        <end position="105"/>
    </location>
</feature>
<proteinExistence type="predicted"/>
<reference evidence="3 4" key="1">
    <citation type="submission" date="2021-01" db="EMBL/GenBank/DDBJ databases">
        <title>Chryseolinea sp. Jin1 Genome sequencing and assembly.</title>
        <authorList>
            <person name="Kim I."/>
        </authorList>
    </citation>
    <scope>NUCLEOTIDE SEQUENCE [LARGE SCALE GENOMIC DNA]</scope>
    <source>
        <strain evidence="3 4">Jin1</strain>
    </source>
</reference>
<evidence type="ECO:0000313" key="4">
    <source>
        <dbReference type="Proteomes" id="UP000613030"/>
    </source>
</evidence>
<dbReference type="PANTHER" id="PTHR43698">
    <property type="entry name" value="RIBD C-TERMINAL DOMAIN CONTAINING PROTEIN"/>
    <property type="match status" value="1"/>
</dbReference>
<dbReference type="CDD" id="cd02233">
    <property type="entry name" value="cupin_HNL-like"/>
    <property type="match status" value="1"/>
</dbReference>
<evidence type="ECO:0000313" key="3">
    <source>
        <dbReference type="EMBL" id="MBL0743704.1"/>
    </source>
</evidence>
<dbReference type="InterPro" id="IPR013096">
    <property type="entry name" value="Cupin_2"/>
</dbReference>
<comment type="caution">
    <text evidence="3">The sequence shown here is derived from an EMBL/GenBank/DDBJ whole genome shotgun (WGS) entry which is preliminary data.</text>
</comment>
<dbReference type="Pfam" id="PF07883">
    <property type="entry name" value="Cupin_2"/>
    <property type="match status" value="1"/>
</dbReference>
<dbReference type="InterPro" id="IPR014710">
    <property type="entry name" value="RmlC-like_jellyroll"/>
</dbReference>
<dbReference type="PANTHER" id="PTHR43698:SF1">
    <property type="entry name" value="BLL4564 PROTEIN"/>
    <property type="match status" value="1"/>
</dbReference>
<dbReference type="SUPFAM" id="SSF51182">
    <property type="entry name" value="RmlC-like cupins"/>
    <property type="match status" value="1"/>
</dbReference>
<dbReference type="Gene3D" id="2.60.120.10">
    <property type="entry name" value="Jelly Rolls"/>
    <property type="match status" value="1"/>
</dbReference>
<gene>
    <name evidence="3" type="ORF">JI741_20910</name>
</gene>
<dbReference type="Proteomes" id="UP000613030">
    <property type="component" value="Unassembled WGS sequence"/>
</dbReference>